<dbReference type="Pfam" id="PF05229">
    <property type="entry name" value="SCPU"/>
    <property type="match status" value="1"/>
</dbReference>
<feature type="chain" id="PRO_5015651548" description="Spore coat protein U/FanG domain-containing protein" evidence="1">
    <location>
        <begin position="25"/>
        <end position="309"/>
    </location>
</feature>
<evidence type="ECO:0000313" key="4">
    <source>
        <dbReference type="Proteomes" id="UP000244496"/>
    </source>
</evidence>
<evidence type="ECO:0000259" key="2">
    <source>
        <dbReference type="Pfam" id="PF05229"/>
    </source>
</evidence>
<dbReference type="KEGG" id="geh:HYN69_12355"/>
<gene>
    <name evidence="3" type="ORF">HYN69_12355</name>
</gene>
<accession>A0A2S0UMZ6</accession>
<dbReference type="RefSeq" id="WP_108436006.1">
    <property type="nucleotide sequence ID" value="NZ_CP028918.1"/>
</dbReference>
<dbReference type="PANTHER" id="PTHR37089:SF4">
    <property type="entry name" value="EXPORTED PROTEIN"/>
    <property type="match status" value="1"/>
</dbReference>
<proteinExistence type="predicted"/>
<dbReference type="Proteomes" id="UP000244496">
    <property type="component" value="Chromosome"/>
</dbReference>
<dbReference type="AlphaFoldDB" id="A0A2S0UMZ6"/>
<dbReference type="SMART" id="SM00972">
    <property type="entry name" value="SCPU"/>
    <property type="match status" value="1"/>
</dbReference>
<evidence type="ECO:0000256" key="1">
    <source>
        <dbReference type="SAM" id="SignalP"/>
    </source>
</evidence>
<dbReference type="InterPro" id="IPR053167">
    <property type="entry name" value="Spore_coat_component"/>
</dbReference>
<protein>
    <recommendedName>
        <fullName evidence="2">Spore coat protein U/FanG domain-containing protein</fullName>
    </recommendedName>
</protein>
<dbReference type="OrthoDB" id="7478692at2"/>
<name>A0A2S0UMZ6_9RHOB</name>
<feature type="domain" description="Spore coat protein U/FanG" evidence="2">
    <location>
        <begin position="179"/>
        <end position="305"/>
    </location>
</feature>
<dbReference type="PANTHER" id="PTHR37089">
    <property type="entry name" value="PROTEIN U-RELATED"/>
    <property type="match status" value="1"/>
</dbReference>
<dbReference type="EMBL" id="CP028918">
    <property type="protein sequence ID" value="AWB49189.1"/>
    <property type="molecule type" value="Genomic_DNA"/>
</dbReference>
<keyword evidence="1" id="KW-0732">Signal</keyword>
<evidence type="ECO:0000313" key="3">
    <source>
        <dbReference type="EMBL" id="AWB49189.1"/>
    </source>
</evidence>
<reference evidence="3 4" key="1">
    <citation type="submission" date="2018-04" db="EMBL/GenBank/DDBJ databases">
        <title>Genome sequencing of Gemmobacter.</title>
        <authorList>
            <person name="Yi H."/>
            <person name="Baek M.-G."/>
        </authorList>
    </citation>
    <scope>NUCLEOTIDE SEQUENCE [LARGE SCALE GENOMIC DNA]</scope>
    <source>
        <strain evidence="3 4">HYN0069</strain>
    </source>
</reference>
<dbReference type="InterPro" id="IPR007893">
    <property type="entry name" value="Spore_coat_U/FanG"/>
</dbReference>
<organism evidence="3 4">
    <name type="scientific">Paragemmobacter aquarius</name>
    <dbReference type="NCBI Taxonomy" id="2169400"/>
    <lineage>
        <taxon>Bacteria</taxon>
        <taxon>Pseudomonadati</taxon>
        <taxon>Pseudomonadota</taxon>
        <taxon>Alphaproteobacteria</taxon>
        <taxon>Rhodobacterales</taxon>
        <taxon>Paracoccaceae</taxon>
        <taxon>Paragemmobacter</taxon>
    </lineage>
</organism>
<sequence length="309" mass="30503">MTVHGYLGASVVAVCSCGAAAAQAALLCSVAIDPLVLGQVSLRDGFDNTTFGTALVSCSGGEPGATVQTCLHIGAGSGGGSSGLSPRFLQGAQMDRLGYQLTQGAAASAGGQLIDRLERDLELDATGAGTVDPLVYAEITDSGAMATAGNYVSRFTGPADVAFSYGQGGCTQAGDVNGFTVSATVTASCTVFASPMDFGLSTGTINDPIDSAAMLSVSCTNGVGYSIGLDGGQSSTATGRMMTSGAGGLAYGLFHDAGMSAPWTLAAGSTAIGAGTGTTEPLTIYGRVFGGQRAVTGQYADTVVIVIAY</sequence>
<keyword evidence="4" id="KW-1185">Reference proteome</keyword>
<feature type="signal peptide" evidence="1">
    <location>
        <begin position="1"/>
        <end position="24"/>
    </location>
</feature>